<dbReference type="EMBL" id="MFLY01000025">
    <property type="protein sequence ID" value="OGG72887.1"/>
    <property type="molecule type" value="Genomic_DNA"/>
</dbReference>
<reference evidence="1 2" key="1">
    <citation type="journal article" date="2016" name="Nat. Commun.">
        <title>Thousands of microbial genomes shed light on interconnected biogeochemical processes in an aquifer system.</title>
        <authorList>
            <person name="Anantharaman K."/>
            <person name="Brown C.T."/>
            <person name="Hug L.A."/>
            <person name="Sharon I."/>
            <person name="Castelle C.J."/>
            <person name="Probst A.J."/>
            <person name="Thomas B.C."/>
            <person name="Singh A."/>
            <person name="Wilkins M.J."/>
            <person name="Karaoz U."/>
            <person name="Brodie E.L."/>
            <person name="Williams K.H."/>
            <person name="Hubbard S.S."/>
            <person name="Banfield J.F."/>
        </authorList>
    </citation>
    <scope>NUCLEOTIDE SEQUENCE [LARGE SCALE GENOMIC DNA]</scope>
</reference>
<sequence length="82" mass="9246">MATTKPRLHISLSKAEEQFLASLAKRDQVPRATKAAQLVRQAMEIEEDFALSHIAMQRDVPGAPRMSHEAFWKAAFKKAKRA</sequence>
<protein>
    <recommendedName>
        <fullName evidence="3">CopG family transcriptional regulator</fullName>
    </recommendedName>
</protein>
<organism evidence="1 2">
    <name type="scientific">Candidatus Kaiserbacteria bacterium RIFCSPLOWO2_01_FULL_53_17</name>
    <dbReference type="NCBI Taxonomy" id="1798511"/>
    <lineage>
        <taxon>Bacteria</taxon>
        <taxon>Candidatus Kaiseribacteriota</taxon>
    </lineage>
</organism>
<evidence type="ECO:0000313" key="1">
    <source>
        <dbReference type="EMBL" id="OGG72887.1"/>
    </source>
</evidence>
<proteinExistence type="predicted"/>
<accession>A0A1F6EH00</accession>
<dbReference type="AlphaFoldDB" id="A0A1F6EH00"/>
<dbReference type="Proteomes" id="UP000177306">
    <property type="component" value="Unassembled WGS sequence"/>
</dbReference>
<evidence type="ECO:0000313" key="2">
    <source>
        <dbReference type="Proteomes" id="UP000177306"/>
    </source>
</evidence>
<evidence type="ECO:0008006" key="3">
    <source>
        <dbReference type="Google" id="ProtNLM"/>
    </source>
</evidence>
<gene>
    <name evidence="1" type="ORF">A3A38_01610</name>
</gene>
<comment type="caution">
    <text evidence="1">The sequence shown here is derived from an EMBL/GenBank/DDBJ whole genome shotgun (WGS) entry which is preliminary data.</text>
</comment>
<name>A0A1F6EH00_9BACT</name>